<sequence>MKAPLTEQEANALYDILVECCAAPESSRFAFLLHHSHTRPRGEWRLTSLSSYVYRARRNEIELIGGDGCEDTAARIQMINQRLRVAAEVIRVGRGS</sequence>
<evidence type="ECO:0000313" key="1">
    <source>
        <dbReference type="EMBL" id="MBB4867591.1"/>
    </source>
</evidence>
<proteinExistence type="predicted"/>
<dbReference type="AlphaFoldDB" id="A0A7W7P4C9"/>
<protein>
    <submittedName>
        <fullName evidence="1">Uncharacterized protein</fullName>
    </submittedName>
</protein>
<dbReference type="EMBL" id="JACHLI010000043">
    <property type="protein sequence ID" value="MBB4867591.1"/>
    <property type="molecule type" value="Genomic_DNA"/>
</dbReference>
<accession>A0A7W7P4C9</accession>
<name>A0A7W7P4C9_PSENT</name>
<reference evidence="1 2" key="1">
    <citation type="submission" date="2020-08" db="EMBL/GenBank/DDBJ databases">
        <title>Functional genomics of gut bacteria from endangered species of beetles.</title>
        <authorList>
            <person name="Carlos-Shanley C."/>
        </authorList>
    </citation>
    <scope>NUCLEOTIDE SEQUENCE [LARGE SCALE GENOMIC DNA]</scope>
    <source>
        <strain evidence="1 2">S00179</strain>
    </source>
</reference>
<comment type="caution">
    <text evidence="1">The sequence shown here is derived from an EMBL/GenBank/DDBJ whole genome shotgun (WGS) entry which is preliminary data.</text>
</comment>
<organism evidence="1 2">
    <name type="scientific">Pseudomonas nitroreducens</name>
    <dbReference type="NCBI Taxonomy" id="46680"/>
    <lineage>
        <taxon>Bacteria</taxon>
        <taxon>Pseudomonadati</taxon>
        <taxon>Pseudomonadota</taxon>
        <taxon>Gammaproteobacteria</taxon>
        <taxon>Pseudomonadales</taxon>
        <taxon>Pseudomonadaceae</taxon>
        <taxon>Pseudomonas</taxon>
    </lineage>
</organism>
<evidence type="ECO:0000313" key="2">
    <source>
        <dbReference type="Proteomes" id="UP000566995"/>
    </source>
</evidence>
<gene>
    <name evidence="1" type="ORF">HNP46_006505</name>
</gene>
<dbReference type="Proteomes" id="UP000566995">
    <property type="component" value="Unassembled WGS sequence"/>
</dbReference>